<dbReference type="STRING" id="411473.RUMCAL_00913"/>
<evidence type="ECO:0000313" key="2">
    <source>
        <dbReference type="Proteomes" id="UP000016662"/>
    </source>
</evidence>
<organism evidence="1 2">
    <name type="scientific">Ruminococcus callidus ATCC 27760</name>
    <dbReference type="NCBI Taxonomy" id="411473"/>
    <lineage>
        <taxon>Bacteria</taxon>
        <taxon>Bacillati</taxon>
        <taxon>Bacillota</taxon>
        <taxon>Clostridia</taxon>
        <taxon>Eubacteriales</taxon>
        <taxon>Oscillospiraceae</taxon>
        <taxon>Ruminococcus</taxon>
    </lineage>
</organism>
<gene>
    <name evidence="1" type="ORF">RUMCAL_00913</name>
</gene>
<dbReference type="HOGENOM" id="CLU_138436_3_0_9"/>
<dbReference type="eggNOG" id="ENOG503315A">
    <property type="taxonomic scope" value="Bacteria"/>
</dbReference>
<keyword evidence="2" id="KW-1185">Reference proteome</keyword>
<sequence length="116" mass="12802">MSKEPTTLLDVIHVIRQLADKLETMAETMTEREVQTFEQVYPPEEGNTEAVQKPVSVKDTPTVSISEIRAVLAEKSRSGFTDSVKALLQKHGASKLSGVSPEEYASLLEEAKQIET</sequence>
<proteinExistence type="predicted"/>
<reference evidence="1 2" key="1">
    <citation type="submission" date="2013-07" db="EMBL/GenBank/DDBJ databases">
        <authorList>
            <person name="Weinstock G."/>
            <person name="Sodergren E."/>
            <person name="Wylie T."/>
            <person name="Fulton L."/>
            <person name="Fulton R."/>
            <person name="Fronick C."/>
            <person name="O'Laughlin M."/>
            <person name="Godfrey J."/>
            <person name="Miner T."/>
            <person name="Herter B."/>
            <person name="Appelbaum E."/>
            <person name="Cordes M."/>
            <person name="Lek S."/>
            <person name="Wollam A."/>
            <person name="Pepin K.H."/>
            <person name="Palsikar V.B."/>
            <person name="Mitreva M."/>
            <person name="Wilson R.K."/>
        </authorList>
    </citation>
    <scope>NUCLEOTIDE SEQUENCE [LARGE SCALE GENOMIC DNA]</scope>
    <source>
        <strain evidence="1 2">ATCC 27760</strain>
    </source>
</reference>
<dbReference type="OrthoDB" id="1667378at2"/>
<dbReference type="Proteomes" id="UP000016662">
    <property type="component" value="Unassembled WGS sequence"/>
</dbReference>
<comment type="caution">
    <text evidence="1">The sequence shown here is derived from an EMBL/GenBank/DDBJ whole genome shotgun (WGS) entry which is preliminary data.</text>
</comment>
<dbReference type="AlphaFoldDB" id="U2KWN4"/>
<protein>
    <submittedName>
        <fullName evidence="1">Prevent-host-death family protein</fullName>
    </submittedName>
</protein>
<dbReference type="EMBL" id="AWVF01000108">
    <property type="protein sequence ID" value="ERJ96697.1"/>
    <property type="molecule type" value="Genomic_DNA"/>
</dbReference>
<accession>U2KWN4</accession>
<dbReference type="RefSeq" id="WP_021682377.1">
    <property type="nucleotide sequence ID" value="NZ_KI260415.1"/>
</dbReference>
<evidence type="ECO:0000313" key="1">
    <source>
        <dbReference type="EMBL" id="ERJ96697.1"/>
    </source>
</evidence>
<dbReference type="PATRIC" id="fig|411473.3.peg.748"/>
<name>U2KWN4_9FIRM</name>